<evidence type="ECO:0000256" key="1">
    <source>
        <dbReference type="ARBA" id="ARBA00013260"/>
    </source>
</evidence>
<dbReference type="AlphaFoldDB" id="A0A0R2NX15"/>
<keyword evidence="2 8" id="KW-0820">tRNA-binding</keyword>
<dbReference type="InterPro" id="IPR001328">
    <property type="entry name" value="Pept_tRNA_hydro"/>
</dbReference>
<feature type="site" description="Stabilizes the basic form of H active site to accept a proton" evidence="8">
    <location>
        <position position="110"/>
    </location>
</feature>
<sequence>MFGRSNKDKGGDSPNRWLLIGLGNPGKEYEKTRHNIGAALISEYAKKAGVKFSSHKSRADIAEISIGVGAQRISLVAATLRCYMNESGGPTSSLANFFKVSSDHIIIAHDELDIPFQAIRIKYGGGDNGHNGLKSVTSGLSSSDYYRIRLGIGRPIGEQDPADFVLKAFSAAERKDLDLFLPRGIDAIELLITQGIEKAQNSFNK</sequence>
<accession>A0A0R2NX15</accession>
<name>A0A0R2NX15_9ACTN</name>
<feature type="binding site" evidence="8">
    <location>
        <position position="29"/>
    </location>
    <ligand>
        <name>tRNA</name>
        <dbReference type="ChEBI" id="CHEBI:17843"/>
    </ligand>
</feature>
<dbReference type="GO" id="GO:0005737">
    <property type="term" value="C:cytoplasm"/>
    <property type="evidence" value="ECO:0007669"/>
    <property type="project" value="UniProtKB-SubCell"/>
</dbReference>
<evidence type="ECO:0000256" key="8">
    <source>
        <dbReference type="HAMAP-Rule" id="MF_00083"/>
    </source>
</evidence>
<evidence type="ECO:0000313" key="9">
    <source>
        <dbReference type="EMBL" id="KRO30311.1"/>
    </source>
</evidence>
<dbReference type="FunFam" id="3.40.50.1470:FF:000001">
    <property type="entry name" value="Peptidyl-tRNA hydrolase"/>
    <property type="match status" value="1"/>
</dbReference>
<comment type="subunit">
    <text evidence="8">Monomer.</text>
</comment>
<feature type="binding site" evidence="8">
    <location>
        <position position="131"/>
    </location>
    <ligand>
        <name>tRNA</name>
        <dbReference type="ChEBI" id="CHEBI:17843"/>
    </ligand>
</feature>
<dbReference type="EC" id="3.1.1.29" evidence="1 8"/>
<comment type="catalytic activity">
    <reaction evidence="6 8">
        <text>an N-acyl-L-alpha-aminoacyl-tRNA + H2O = an N-acyl-L-amino acid + a tRNA + H(+)</text>
        <dbReference type="Rhea" id="RHEA:54448"/>
        <dbReference type="Rhea" id="RHEA-COMP:10123"/>
        <dbReference type="Rhea" id="RHEA-COMP:13883"/>
        <dbReference type="ChEBI" id="CHEBI:15377"/>
        <dbReference type="ChEBI" id="CHEBI:15378"/>
        <dbReference type="ChEBI" id="CHEBI:59874"/>
        <dbReference type="ChEBI" id="CHEBI:78442"/>
        <dbReference type="ChEBI" id="CHEBI:138191"/>
        <dbReference type="EC" id="3.1.1.29"/>
    </reaction>
</comment>
<keyword evidence="4 8" id="KW-0694">RNA-binding</keyword>
<dbReference type="PANTHER" id="PTHR17224">
    <property type="entry name" value="PEPTIDYL-TRNA HYDROLASE"/>
    <property type="match status" value="1"/>
</dbReference>
<dbReference type="GO" id="GO:0004045">
    <property type="term" value="F:peptidyl-tRNA hydrolase activity"/>
    <property type="evidence" value="ECO:0007669"/>
    <property type="project" value="UniProtKB-UniRule"/>
</dbReference>
<feature type="site" description="Discriminates between blocked and unblocked aminoacyl-tRNA" evidence="8">
    <location>
        <position position="24"/>
    </location>
</feature>
<dbReference type="NCBIfam" id="TIGR00447">
    <property type="entry name" value="pth"/>
    <property type="match status" value="1"/>
</dbReference>
<comment type="function">
    <text evidence="8">Catalyzes the release of premature peptidyl moieties from peptidyl-tRNA molecules trapped in stalled 50S ribosomal subunits, and thus maintains levels of free tRNAs and 50S ribosomes.</text>
</comment>
<dbReference type="HAMAP" id="MF_00083">
    <property type="entry name" value="Pept_tRNA_hydro_bact"/>
    <property type="match status" value="1"/>
</dbReference>
<evidence type="ECO:0000256" key="7">
    <source>
        <dbReference type="ARBA" id="ARBA00050038"/>
    </source>
</evidence>
<keyword evidence="3 8" id="KW-0378">Hydrolase</keyword>
<dbReference type="SUPFAM" id="SSF53178">
    <property type="entry name" value="Peptidyl-tRNA hydrolase-like"/>
    <property type="match status" value="1"/>
</dbReference>
<protein>
    <recommendedName>
        <fullName evidence="7 8">Peptidyl-tRNA hydrolase</fullName>
        <shortName evidence="8">Pth</shortName>
        <ecNumber evidence="1 8">3.1.1.29</ecNumber>
    </recommendedName>
</protein>
<evidence type="ECO:0000313" key="10">
    <source>
        <dbReference type="Proteomes" id="UP000053941"/>
    </source>
</evidence>
<proteinExistence type="inferred from homology"/>
<dbReference type="CDD" id="cd00462">
    <property type="entry name" value="PTH"/>
    <property type="match status" value="1"/>
</dbReference>
<dbReference type="GO" id="GO:0000049">
    <property type="term" value="F:tRNA binding"/>
    <property type="evidence" value="ECO:0007669"/>
    <property type="project" value="UniProtKB-UniRule"/>
</dbReference>
<comment type="subcellular location">
    <subcellularLocation>
        <location evidence="8">Cytoplasm</location>
    </subcellularLocation>
</comment>
<feature type="active site" description="Proton acceptor" evidence="8">
    <location>
        <position position="34"/>
    </location>
</feature>
<keyword evidence="8" id="KW-0963">Cytoplasm</keyword>
<dbReference type="Proteomes" id="UP000053941">
    <property type="component" value="Unassembled WGS sequence"/>
</dbReference>
<dbReference type="InterPro" id="IPR018171">
    <property type="entry name" value="Pept_tRNA_hydro_CS"/>
</dbReference>
<comment type="caution">
    <text evidence="9">The sequence shown here is derived from an EMBL/GenBank/DDBJ whole genome shotgun (WGS) entry which is preliminary data.</text>
</comment>
<evidence type="ECO:0000256" key="3">
    <source>
        <dbReference type="ARBA" id="ARBA00022801"/>
    </source>
</evidence>
<organism evidence="9 10">
    <name type="scientific">Actinobacteria bacterium BACL2 MAG-120802-bin41</name>
    <dbReference type="NCBI Taxonomy" id="1655568"/>
    <lineage>
        <taxon>Bacteria</taxon>
        <taxon>Bacillati</taxon>
        <taxon>Actinomycetota</taxon>
        <taxon>Actinomycetes</taxon>
        <taxon>Actinomycetes incertae sedis</taxon>
        <taxon>ac1 cluster</taxon>
    </lineage>
</organism>
<reference evidence="9 10" key="1">
    <citation type="submission" date="2015-10" db="EMBL/GenBank/DDBJ databases">
        <title>Metagenome-Assembled Genomes uncover a global brackish microbiome.</title>
        <authorList>
            <person name="Hugerth L.W."/>
            <person name="Larsson J."/>
            <person name="Alneberg J."/>
            <person name="Lindh M.V."/>
            <person name="Legrand C."/>
            <person name="Pinhassi J."/>
            <person name="Andersson A.F."/>
        </authorList>
    </citation>
    <scope>NUCLEOTIDE SEQUENCE [LARGE SCALE GENOMIC DNA]</scope>
    <source>
        <strain evidence="9">BACL2 MAG-120802-bin41</strain>
    </source>
</reference>
<dbReference type="GO" id="GO:0006515">
    <property type="term" value="P:protein quality control for misfolded or incompletely synthesized proteins"/>
    <property type="evidence" value="ECO:0007669"/>
    <property type="project" value="UniProtKB-UniRule"/>
</dbReference>
<dbReference type="PANTHER" id="PTHR17224:SF1">
    <property type="entry name" value="PEPTIDYL-TRNA HYDROLASE"/>
    <property type="match status" value="1"/>
</dbReference>
<dbReference type="Pfam" id="PF01195">
    <property type="entry name" value="Pept_tRNA_hydro"/>
    <property type="match status" value="1"/>
</dbReference>
<evidence type="ECO:0000256" key="4">
    <source>
        <dbReference type="ARBA" id="ARBA00022884"/>
    </source>
</evidence>
<dbReference type="EMBL" id="LIAS01000149">
    <property type="protein sequence ID" value="KRO30311.1"/>
    <property type="molecule type" value="Genomic_DNA"/>
</dbReference>
<dbReference type="InterPro" id="IPR036416">
    <property type="entry name" value="Pept_tRNA_hydro_sf"/>
</dbReference>
<dbReference type="Gene3D" id="3.40.50.1470">
    <property type="entry name" value="Peptidyl-tRNA hydrolase"/>
    <property type="match status" value="1"/>
</dbReference>
<comment type="function">
    <text evidence="8">Hydrolyzes ribosome-free peptidyl-tRNAs (with 1 or more amino acids incorporated), which drop off the ribosome during protein synthesis, or as a result of ribosome stalling.</text>
</comment>
<feature type="binding site" evidence="8">
    <location>
        <position position="83"/>
    </location>
    <ligand>
        <name>tRNA</name>
        <dbReference type="ChEBI" id="CHEBI:17843"/>
    </ligand>
</feature>
<dbReference type="GO" id="GO:0072344">
    <property type="term" value="P:rescue of stalled ribosome"/>
    <property type="evidence" value="ECO:0007669"/>
    <property type="project" value="UniProtKB-UniRule"/>
</dbReference>
<evidence type="ECO:0000256" key="6">
    <source>
        <dbReference type="ARBA" id="ARBA00048707"/>
    </source>
</evidence>
<comment type="similarity">
    <text evidence="5 8">Belongs to the PTH family.</text>
</comment>
<gene>
    <name evidence="8" type="primary">pth</name>
    <name evidence="9" type="ORF">ABR60_04525</name>
</gene>
<evidence type="ECO:0000256" key="5">
    <source>
        <dbReference type="ARBA" id="ARBA00038063"/>
    </source>
</evidence>
<evidence type="ECO:0000256" key="2">
    <source>
        <dbReference type="ARBA" id="ARBA00022555"/>
    </source>
</evidence>
<dbReference type="PROSITE" id="PS01196">
    <property type="entry name" value="PEPT_TRNA_HYDROL_2"/>
    <property type="match status" value="1"/>
</dbReference>
<feature type="binding site" evidence="8">
    <location>
        <position position="85"/>
    </location>
    <ligand>
        <name>tRNA</name>
        <dbReference type="ChEBI" id="CHEBI:17843"/>
    </ligand>
</feature>